<gene>
    <name evidence="2" type="ORF">SAMN02745191_0490</name>
</gene>
<accession>A0A1T4KDY6</accession>
<evidence type="ECO:0000313" key="2">
    <source>
        <dbReference type="EMBL" id="SJZ40619.1"/>
    </source>
</evidence>
<dbReference type="STRING" id="118967.SAMN02745191_0490"/>
<feature type="transmembrane region" description="Helical" evidence="1">
    <location>
        <begin position="6"/>
        <end position="30"/>
    </location>
</feature>
<dbReference type="Proteomes" id="UP000243297">
    <property type="component" value="Unassembled WGS sequence"/>
</dbReference>
<dbReference type="RefSeq" id="WP_078710926.1">
    <property type="nucleotide sequence ID" value="NZ_FUWY01000001.1"/>
</dbReference>
<dbReference type="OrthoDB" id="308265at2"/>
<keyword evidence="3" id="KW-1185">Reference proteome</keyword>
<evidence type="ECO:0000313" key="3">
    <source>
        <dbReference type="Proteomes" id="UP000243297"/>
    </source>
</evidence>
<sequence length="111" mass="12251">MQLTSIETLLIILAVALGTIITRFTPFILFPESKELPPIITFLGKTLPPAMMGLLVVYSLKNVSVLVSPYGIPEAISLVIITILHLWKRNVLLSIGVGTLVYMFLIQVVFL</sequence>
<organism evidence="2 3">
    <name type="scientific">Anaerorhabdus furcosa</name>
    <dbReference type="NCBI Taxonomy" id="118967"/>
    <lineage>
        <taxon>Bacteria</taxon>
        <taxon>Bacillati</taxon>
        <taxon>Bacillota</taxon>
        <taxon>Erysipelotrichia</taxon>
        <taxon>Erysipelotrichales</taxon>
        <taxon>Erysipelotrichaceae</taxon>
        <taxon>Anaerorhabdus</taxon>
    </lineage>
</organism>
<name>A0A1T4KDY6_9FIRM</name>
<dbReference type="InterPro" id="IPR008407">
    <property type="entry name" value="Brnchd-chn_aa_trnsp_AzlD"/>
</dbReference>
<dbReference type="EMBL" id="FUWY01000001">
    <property type="protein sequence ID" value="SJZ40619.1"/>
    <property type="molecule type" value="Genomic_DNA"/>
</dbReference>
<keyword evidence="1" id="KW-0472">Membrane</keyword>
<dbReference type="Pfam" id="PF05437">
    <property type="entry name" value="AzlD"/>
    <property type="match status" value="1"/>
</dbReference>
<proteinExistence type="predicted"/>
<keyword evidence="1" id="KW-0812">Transmembrane</keyword>
<keyword evidence="1" id="KW-1133">Transmembrane helix</keyword>
<dbReference type="AlphaFoldDB" id="A0A1T4KDY6"/>
<evidence type="ECO:0000256" key="1">
    <source>
        <dbReference type="SAM" id="Phobius"/>
    </source>
</evidence>
<dbReference type="PIRSF" id="PIRSF003203">
    <property type="entry name" value="AzlD"/>
    <property type="match status" value="1"/>
</dbReference>
<reference evidence="3" key="1">
    <citation type="submission" date="2017-02" db="EMBL/GenBank/DDBJ databases">
        <authorList>
            <person name="Varghese N."/>
            <person name="Submissions S."/>
        </authorList>
    </citation>
    <scope>NUCLEOTIDE SEQUENCE [LARGE SCALE GENOMIC DNA]</scope>
    <source>
        <strain evidence="3">ATCC 25662</strain>
    </source>
</reference>
<feature type="transmembrane region" description="Helical" evidence="1">
    <location>
        <begin position="66"/>
        <end position="84"/>
    </location>
</feature>
<feature type="transmembrane region" description="Helical" evidence="1">
    <location>
        <begin position="91"/>
        <end position="110"/>
    </location>
</feature>
<protein>
    <submittedName>
        <fullName evidence="2">Branched-chain amino acid transport protein AzlD</fullName>
    </submittedName>
</protein>
<feature type="transmembrane region" description="Helical" evidence="1">
    <location>
        <begin position="42"/>
        <end position="60"/>
    </location>
</feature>